<dbReference type="EMBL" id="CM009749">
    <property type="protein sequence ID" value="PUZ74504.1"/>
    <property type="molecule type" value="Genomic_DNA"/>
</dbReference>
<dbReference type="AlphaFoldDB" id="A0A2T7F352"/>
<dbReference type="Proteomes" id="UP000244336">
    <property type="component" value="Chromosome 1"/>
</dbReference>
<dbReference type="OrthoDB" id="709629at2759"/>
<evidence type="ECO:0000256" key="1">
    <source>
        <dbReference type="SAM" id="Phobius"/>
    </source>
</evidence>
<name>A0A2T7F352_9POAL</name>
<keyword evidence="1" id="KW-0812">Transmembrane</keyword>
<dbReference type="Gramene" id="PUZ74504">
    <property type="protein sequence ID" value="PUZ74504"/>
    <property type="gene ID" value="GQ55_1G070700"/>
</dbReference>
<sequence>MGNEMGCDLQDSIMHLCCFIIEHPILVCCHIPESFNTMMLTHPGSCKNSSSVESKMVCVLAMLCKLIQLFMVVSVGIVAFPFR</sequence>
<proteinExistence type="predicted"/>
<accession>A0A2T7F352</accession>
<feature type="transmembrane region" description="Helical" evidence="1">
    <location>
        <begin position="57"/>
        <end position="82"/>
    </location>
</feature>
<gene>
    <name evidence="2" type="ORF">GQ55_1G070700</name>
</gene>
<protein>
    <submittedName>
        <fullName evidence="2">Uncharacterized protein</fullName>
    </submittedName>
</protein>
<organism evidence="2 3">
    <name type="scientific">Panicum hallii var. hallii</name>
    <dbReference type="NCBI Taxonomy" id="1504633"/>
    <lineage>
        <taxon>Eukaryota</taxon>
        <taxon>Viridiplantae</taxon>
        <taxon>Streptophyta</taxon>
        <taxon>Embryophyta</taxon>
        <taxon>Tracheophyta</taxon>
        <taxon>Spermatophyta</taxon>
        <taxon>Magnoliopsida</taxon>
        <taxon>Liliopsida</taxon>
        <taxon>Poales</taxon>
        <taxon>Poaceae</taxon>
        <taxon>PACMAD clade</taxon>
        <taxon>Panicoideae</taxon>
        <taxon>Panicodae</taxon>
        <taxon>Paniceae</taxon>
        <taxon>Panicinae</taxon>
        <taxon>Panicum</taxon>
        <taxon>Panicum sect. Panicum</taxon>
    </lineage>
</organism>
<keyword evidence="3" id="KW-1185">Reference proteome</keyword>
<evidence type="ECO:0000313" key="3">
    <source>
        <dbReference type="Proteomes" id="UP000244336"/>
    </source>
</evidence>
<keyword evidence="1" id="KW-0472">Membrane</keyword>
<evidence type="ECO:0000313" key="2">
    <source>
        <dbReference type="EMBL" id="PUZ74504.1"/>
    </source>
</evidence>
<reference evidence="2 3" key="1">
    <citation type="submission" date="2018-04" db="EMBL/GenBank/DDBJ databases">
        <title>WGS assembly of Panicum hallii var. hallii HAL2.</title>
        <authorList>
            <person name="Lovell J."/>
            <person name="Jenkins J."/>
            <person name="Lowry D."/>
            <person name="Mamidi S."/>
            <person name="Sreedasyam A."/>
            <person name="Weng X."/>
            <person name="Barry K."/>
            <person name="Bonette J."/>
            <person name="Campitelli B."/>
            <person name="Daum C."/>
            <person name="Gordon S."/>
            <person name="Gould B."/>
            <person name="Lipzen A."/>
            <person name="MacQueen A."/>
            <person name="Palacio-Mejia J."/>
            <person name="Plott C."/>
            <person name="Shakirov E."/>
            <person name="Shu S."/>
            <person name="Yoshinaga Y."/>
            <person name="Zane M."/>
            <person name="Rokhsar D."/>
            <person name="Grimwood J."/>
            <person name="Schmutz J."/>
            <person name="Juenger T."/>
        </authorList>
    </citation>
    <scope>NUCLEOTIDE SEQUENCE [LARGE SCALE GENOMIC DNA]</scope>
    <source>
        <strain evidence="3">cv. HAL2</strain>
    </source>
</reference>
<keyword evidence="1" id="KW-1133">Transmembrane helix</keyword>